<dbReference type="OrthoDB" id="176168at2"/>
<dbReference type="InterPro" id="IPR006311">
    <property type="entry name" value="TAT_signal"/>
</dbReference>
<dbReference type="STRING" id="394193.SAMN04489732_103462"/>
<dbReference type="SUPFAM" id="SSF48208">
    <property type="entry name" value="Six-hairpin glycosidases"/>
    <property type="match status" value="1"/>
</dbReference>
<dbReference type="InterPro" id="IPR008928">
    <property type="entry name" value="6-hairpin_glycosidase_sf"/>
</dbReference>
<dbReference type="InterPro" id="IPR054491">
    <property type="entry name" value="MGH1-like_GH"/>
</dbReference>
<feature type="domain" description="Mannosylglycerate hydrolase MGH1-like glycoside hydrolase" evidence="2">
    <location>
        <begin position="245"/>
        <end position="425"/>
    </location>
</feature>
<evidence type="ECO:0000313" key="4">
    <source>
        <dbReference type="Proteomes" id="UP000198582"/>
    </source>
</evidence>
<dbReference type="InterPro" id="IPR005194">
    <property type="entry name" value="Glyco_hydro_65_C"/>
</dbReference>
<dbReference type="Proteomes" id="UP000198582">
    <property type="component" value="Unassembled WGS sequence"/>
</dbReference>
<evidence type="ECO:0000259" key="1">
    <source>
        <dbReference type="Pfam" id="PF03633"/>
    </source>
</evidence>
<dbReference type="Pfam" id="PF22422">
    <property type="entry name" value="MGH1-like_GH"/>
    <property type="match status" value="1"/>
</dbReference>
<dbReference type="InterPro" id="IPR012341">
    <property type="entry name" value="6hp_glycosidase-like_sf"/>
</dbReference>
<evidence type="ECO:0008006" key="5">
    <source>
        <dbReference type="Google" id="ProtNLM"/>
    </source>
</evidence>
<proteinExistence type="predicted"/>
<sequence length="533" mass="56144">MTGRDDEVKVGRRGFLALAGAAGVGATGLGASPASAAGESKPPDKTPSLRVDYTLPSLVFAEPATRELLGALHESALTDLVGINTAYADPPTYNHSGRLAYPPGTFIRAGGGYPSPQRWTRDAAVNAWNAGSLLSAAVGRNTLLSVVDKRADGSLIVQQDNQWWDQIVWVLGAWHHYLVTGDAQFLADAYGIGVNTVAARKAANFNAAAGLFEGPSFMNDGIAGYPAPPWQPGIHSSFVLDYPEAAKLLCLSTNCLYHGAFLALAGMARALGKPDAAHRADAARLRTAINTRLWHGDGFGYFVHGAGSMAGQLDVSQEGAGLAFAVLLGVTDAERTRQVLANAVWEPRGIANSRPHFARFSDEKPGRHNTVVWPMVHSFFGHAAAAGGRADLFGRAVTDLATLVSGTGGNFYEIYDARTGAVQGGWQTGGSGELEQFTSQPDQAWSASGFLRLLYSGLCGLDFTEDGLRFAPCLPEGWGRVSLLGLRYRESTVDLVLDGAGTRVVSCTVDGRPGRPLLPAGATGHHAVHLALA</sequence>
<dbReference type="EMBL" id="FOEF01000003">
    <property type="protein sequence ID" value="SEP06629.1"/>
    <property type="molecule type" value="Genomic_DNA"/>
</dbReference>
<dbReference type="RefSeq" id="WP_091615768.1">
    <property type="nucleotide sequence ID" value="NZ_FOEF01000003.1"/>
</dbReference>
<name>A0A1H8UTW9_9PSEU</name>
<dbReference type="Gene3D" id="2.60.420.10">
    <property type="entry name" value="Maltose phosphorylase, domain 3"/>
    <property type="match status" value="1"/>
</dbReference>
<dbReference type="PROSITE" id="PS51318">
    <property type="entry name" value="TAT"/>
    <property type="match status" value="1"/>
</dbReference>
<dbReference type="GO" id="GO:0005975">
    <property type="term" value="P:carbohydrate metabolic process"/>
    <property type="evidence" value="ECO:0007669"/>
    <property type="project" value="InterPro"/>
</dbReference>
<reference evidence="3 4" key="1">
    <citation type="submission" date="2016-10" db="EMBL/GenBank/DDBJ databases">
        <authorList>
            <person name="de Groot N.N."/>
        </authorList>
    </citation>
    <scope>NUCLEOTIDE SEQUENCE [LARGE SCALE GENOMIC DNA]</scope>
    <source>
        <strain evidence="3 4">DSM 44993</strain>
    </source>
</reference>
<organism evidence="3 4">
    <name type="scientific">Amycolatopsis saalfeldensis</name>
    <dbReference type="NCBI Taxonomy" id="394193"/>
    <lineage>
        <taxon>Bacteria</taxon>
        <taxon>Bacillati</taxon>
        <taxon>Actinomycetota</taxon>
        <taxon>Actinomycetes</taxon>
        <taxon>Pseudonocardiales</taxon>
        <taxon>Pseudonocardiaceae</taxon>
        <taxon>Amycolatopsis</taxon>
    </lineage>
</organism>
<keyword evidence="4" id="KW-1185">Reference proteome</keyword>
<dbReference type="AlphaFoldDB" id="A0A1H8UTW9"/>
<gene>
    <name evidence="3" type="ORF">SAMN04489732_103462</name>
</gene>
<dbReference type="Gene3D" id="1.50.10.10">
    <property type="match status" value="1"/>
</dbReference>
<evidence type="ECO:0000259" key="2">
    <source>
        <dbReference type="Pfam" id="PF22422"/>
    </source>
</evidence>
<protein>
    <recommendedName>
        <fullName evidence="5">Alpha-L-rhamnosidase six-hairpin glycosidase domain-containing protein</fullName>
    </recommendedName>
</protein>
<evidence type="ECO:0000313" key="3">
    <source>
        <dbReference type="EMBL" id="SEP06629.1"/>
    </source>
</evidence>
<accession>A0A1H8UTW9</accession>
<dbReference type="Pfam" id="PF03633">
    <property type="entry name" value="Glyco_hydro_65C"/>
    <property type="match status" value="1"/>
</dbReference>
<feature type="domain" description="Glycoside hydrolase family 65 C-terminal" evidence="1">
    <location>
        <begin position="462"/>
        <end position="505"/>
    </location>
</feature>